<comment type="caution">
    <text evidence="1">The sequence shown here is derived from an EMBL/GenBank/DDBJ whole genome shotgun (WGS) entry which is preliminary data.</text>
</comment>
<gene>
    <name evidence="1" type="ORF">H7U12_13270</name>
</gene>
<dbReference type="InterPro" id="IPR021808">
    <property type="entry name" value="DUF3383"/>
</dbReference>
<sequence length="341" mass="37267">MATLDDIVNVQITRETNTVDRESFGIPLFAVTALSATNRVTAYSSMDGVAADYAPTTTAYKMALAAFSQEIRPRRIKIGLKTAEETWTQALQAMVNYDNDWYGLATESIDAADIVEIATFVEARTKLYIARSSDADIRTTDDDDVASDLQLAEHDRTAILSHSLAASQYADAAWLGNCLVRDPGSQTWKFKTLNTITPDALTATAKDNALGKSANVYERVAGVNITQDGTVASGEYIDIMRGIDWLTARIKERIFTRMVNSPKIPYTNAGIAVIETAVREQLDIAVAQGLIAPEPPYTVTVPDVLDTDDIDRAHRILRNVNFKARLAGAIHYAEIRGTVSA</sequence>
<dbReference type="EMBL" id="JACOAF010000030">
    <property type="protein sequence ID" value="MBC3540658.1"/>
    <property type="molecule type" value="Genomic_DNA"/>
</dbReference>
<name>A0ABR6VTZ5_9BACT</name>
<evidence type="ECO:0000313" key="2">
    <source>
        <dbReference type="Proteomes" id="UP000659698"/>
    </source>
</evidence>
<protein>
    <submittedName>
        <fullName evidence="1">DUF3383 family protein</fullName>
    </submittedName>
</protein>
<dbReference type="Pfam" id="PF11863">
    <property type="entry name" value="DUF3383"/>
    <property type="match status" value="1"/>
</dbReference>
<accession>A0ABR6VTZ5</accession>
<evidence type="ECO:0000313" key="1">
    <source>
        <dbReference type="EMBL" id="MBC3540658.1"/>
    </source>
</evidence>
<reference evidence="1 2" key="1">
    <citation type="journal article" date="2019" name="Int. J. Syst. Evol. Microbiol.">
        <title>Rufibacter sediminis sp. nov., isolated from freshwater lake sediment.</title>
        <authorList>
            <person name="Qu J.H."/>
            <person name="Zhang L.J."/>
            <person name="Fu Y.H."/>
            <person name="Li H.F."/>
        </authorList>
    </citation>
    <scope>NUCLEOTIDE SEQUENCE [LARGE SCALE GENOMIC DNA]</scope>
    <source>
        <strain evidence="1 2">H-1</strain>
    </source>
</reference>
<organism evidence="1 2">
    <name type="scientific">Rufibacter sediminis</name>
    <dbReference type="NCBI Taxonomy" id="2762756"/>
    <lineage>
        <taxon>Bacteria</taxon>
        <taxon>Pseudomonadati</taxon>
        <taxon>Bacteroidota</taxon>
        <taxon>Cytophagia</taxon>
        <taxon>Cytophagales</taxon>
        <taxon>Hymenobacteraceae</taxon>
        <taxon>Rufibacter</taxon>
    </lineage>
</organism>
<dbReference type="Proteomes" id="UP000659698">
    <property type="component" value="Unassembled WGS sequence"/>
</dbReference>
<proteinExistence type="predicted"/>
<dbReference type="RefSeq" id="WP_186638692.1">
    <property type="nucleotide sequence ID" value="NZ_JACOAF010000030.1"/>
</dbReference>
<keyword evidence="2" id="KW-1185">Reference proteome</keyword>